<proteinExistence type="predicted"/>
<dbReference type="EMBL" id="CP039354">
    <property type="protein sequence ID" value="QCE10317.1"/>
    <property type="molecule type" value="Genomic_DNA"/>
</dbReference>
<sequence>MVRFSSPLLQIHEGCHGCRCRCSGNSMEVARLCFTGAGVNEDGGVVAAAVACEARWRCAGCSRVAEVCEQGRRRLNCGGVAEVTGICAICGGASEEDARNWCRFVVAGCVNGGCRSCAVVCGLSFTVARWWFMCGRLRWCVAGEGGAKEEDGWWLPWLRRDGGRKTSFHGG</sequence>
<gene>
    <name evidence="2" type="ORF">DEO72_LG10g1545</name>
    <name evidence="1" type="ORF">DEO72_LG7g1271</name>
</gene>
<evidence type="ECO:0000313" key="2">
    <source>
        <dbReference type="EMBL" id="QCE10317.1"/>
    </source>
</evidence>
<name>A0A4D6MJU5_VIGUN</name>
<reference evidence="1 3" key="1">
    <citation type="submission" date="2019-04" db="EMBL/GenBank/DDBJ databases">
        <title>An improved genome assembly and genetic linkage map for asparagus bean, Vigna unguiculata ssp. sesquipedialis.</title>
        <authorList>
            <person name="Xia Q."/>
            <person name="Zhang R."/>
            <person name="Dong Y."/>
        </authorList>
    </citation>
    <scope>NUCLEOTIDE SEQUENCE [LARGE SCALE GENOMIC DNA]</scope>
    <source>
        <tissue evidence="1">Leaf</tissue>
    </source>
</reference>
<evidence type="ECO:0000313" key="1">
    <source>
        <dbReference type="EMBL" id="QCD99984.1"/>
    </source>
</evidence>
<dbReference type="Proteomes" id="UP000501690">
    <property type="component" value="Linkage Group LG7"/>
</dbReference>
<dbReference type="AlphaFoldDB" id="A0A4D6MJU5"/>
<keyword evidence="3" id="KW-1185">Reference proteome</keyword>
<accession>A0A4D6MJU5</accession>
<dbReference type="Proteomes" id="UP000501690">
    <property type="component" value="Linkage Group LG10"/>
</dbReference>
<organism evidence="1 3">
    <name type="scientific">Vigna unguiculata</name>
    <name type="common">Cowpea</name>
    <dbReference type="NCBI Taxonomy" id="3917"/>
    <lineage>
        <taxon>Eukaryota</taxon>
        <taxon>Viridiplantae</taxon>
        <taxon>Streptophyta</taxon>
        <taxon>Embryophyta</taxon>
        <taxon>Tracheophyta</taxon>
        <taxon>Spermatophyta</taxon>
        <taxon>Magnoliopsida</taxon>
        <taxon>eudicotyledons</taxon>
        <taxon>Gunneridae</taxon>
        <taxon>Pentapetalae</taxon>
        <taxon>rosids</taxon>
        <taxon>fabids</taxon>
        <taxon>Fabales</taxon>
        <taxon>Fabaceae</taxon>
        <taxon>Papilionoideae</taxon>
        <taxon>50 kb inversion clade</taxon>
        <taxon>NPAAA clade</taxon>
        <taxon>indigoferoid/millettioid clade</taxon>
        <taxon>Phaseoleae</taxon>
        <taxon>Vigna</taxon>
    </lineage>
</organism>
<protein>
    <submittedName>
        <fullName evidence="1">Uncharacterized protein</fullName>
    </submittedName>
</protein>
<evidence type="ECO:0000313" key="3">
    <source>
        <dbReference type="Proteomes" id="UP000501690"/>
    </source>
</evidence>
<dbReference type="EMBL" id="CP039351">
    <property type="protein sequence ID" value="QCD99984.1"/>
    <property type="molecule type" value="Genomic_DNA"/>
</dbReference>